<reference evidence="9" key="1">
    <citation type="submission" date="2019-02" db="EMBL/GenBank/DDBJ databases">
        <title>FDA dAtabase for Regulatory Grade micrObial Sequences (FDA-ARGOS): Supporting development and validation of Infectious Disease Dx tests.</title>
        <authorList>
            <person name="Duncan R."/>
            <person name="Fisher C."/>
            <person name="Tallon L."/>
            <person name="Sadzewicz L."/>
            <person name="Sengamalay N."/>
            <person name="Ott S."/>
            <person name="Godinez A."/>
            <person name="Nagaraj S."/>
            <person name="Vavikolanu K."/>
            <person name="Nadendla S."/>
            <person name="Aluvathingal J."/>
            <person name="Sichtig H."/>
        </authorList>
    </citation>
    <scope>NUCLEOTIDE SEQUENCE [LARGE SCALE GENOMIC DNA]</scope>
    <source>
        <strain evidence="9">FDAARGOS_361</strain>
    </source>
</reference>
<comment type="catalytic activity">
    <reaction evidence="7">
        <text>GTP + H2O = GDP + phosphate + H(+)</text>
        <dbReference type="Rhea" id="RHEA:19669"/>
        <dbReference type="ChEBI" id="CHEBI:15377"/>
        <dbReference type="ChEBI" id="CHEBI:15378"/>
        <dbReference type="ChEBI" id="CHEBI:37565"/>
        <dbReference type="ChEBI" id="CHEBI:43474"/>
        <dbReference type="ChEBI" id="CHEBI:58189"/>
    </reaction>
    <physiologicalReaction direction="left-to-right" evidence="7">
        <dbReference type="Rhea" id="RHEA:19670"/>
    </physiologicalReaction>
</comment>
<dbReference type="GO" id="GO:0005525">
    <property type="term" value="F:GTP binding"/>
    <property type="evidence" value="ECO:0007669"/>
    <property type="project" value="UniProtKB-KW"/>
</dbReference>
<dbReference type="VEuPathDB" id="TriTrypDB:LdBPK_366140.1"/>
<comment type="similarity">
    <text evidence="2">Belongs to the GTR/RAG GTP-binding protein family.</text>
</comment>
<dbReference type="Gene3D" id="3.30.450.190">
    <property type="match status" value="1"/>
</dbReference>
<dbReference type="InterPro" id="IPR006762">
    <property type="entry name" value="Gtr1_RagA"/>
</dbReference>
<evidence type="ECO:0000256" key="4">
    <source>
        <dbReference type="ARBA" id="ARBA00022801"/>
    </source>
</evidence>
<dbReference type="VEuPathDB" id="TriTrypDB:LdCL_360068700"/>
<dbReference type="CDD" id="cd11385">
    <property type="entry name" value="RagC_like"/>
    <property type="match status" value="1"/>
</dbReference>
<evidence type="ECO:0000313" key="8">
    <source>
        <dbReference type="EMBL" id="TPP48715.1"/>
    </source>
</evidence>
<dbReference type="GO" id="GO:0009267">
    <property type="term" value="P:cellular response to starvation"/>
    <property type="evidence" value="ECO:0007669"/>
    <property type="project" value="TreeGrafter"/>
</dbReference>
<evidence type="ECO:0000256" key="2">
    <source>
        <dbReference type="ARBA" id="ARBA00007756"/>
    </source>
</evidence>
<dbReference type="VEuPathDB" id="TriTrypDB:LDHU3_36.8100"/>
<dbReference type="AlphaFoldDB" id="A0A504XLL3"/>
<dbReference type="Gene3D" id="3.40.50.300">
    <property type="entry name" value="P-loop containing nucleotide triphosphate hydrolases"/>
    <property type="match status" value="1"/>
</dbReference>
<evidence type="ECO:0000256" key="6">
    <source>
        <dbReference type="ARBA" id="ARBA00023136"/>
    </source>
</evidence>
<proteinExistence type="inferred from homology"/>
<dbReference type="VEuPathDB" id="TriTrypDB:LdCL_360068800"/>
<sequence>MSNNMLALPKVLLMGLRKSGKSSIQKVVFEGMQPHDSATLATTVQPEKSTVHSNDFVNFEVWDFPGQNDPFDSSNASRYDVNQLLENCGAIVYVLDCRELIDDARARLLDTISAAYRYNPELCVEVFIHKVDALSEDHQADLLASLQRRVEEEAKQLLENVQPLRLNFNLTSIFDHSVFQAFSLVVQKLIKSKTPYITELLQMLNSNSNIDLSYLFLSHSKIYVAVDERNRLKSRTYDLCSDAIEVVVKMSRIYMRQRDGAAGGVKDASADSVHALAASATSCAIFSSLDSADECASDVSELYRGANAVIQLSNEDCIYVRELPSSLTLVLMMKQTHLENRALIDRNVDIFYKAAFDIFNTTTPGYANVALHDIARLDLRFELIVEEFAVPFRHPLHRIYATHPLLRNALSPRQLQLLQYGMVVDSEEQLVIVAASPCCGDSGACIAASYQQVFERAMDSTSSMESHPLLLEYTFVVYRLPAAVANDQARGSDAPEALFRLVFRNIVSQEEMRGADKAAAPRYMLVAVLASSDAYYAELQRGIQYRNEWIANMAATRACDPPLSKVSSSSSTSTTVPPQRMVPETVAREVCASSPLSQLCTSLACVLERLSPEETGVDLEGVVRKDVVDGDVAKAVAGSFARGPCVVQARDPWMYYYTREGPRLKKRIDVAQSTPAVLRAWRDGAMDLAEFQVTPMKAGDVWSGSVDPHKSTHPLLSLASKAAPCARLLLLPSHREVSTLFADNEITSFLPKAEVADEAGGKPFGVVYVNPAAERLRRWILQGLVCAEAHGVHTVFLELDPVDLIAPCVELLYEDSDAENLSGVEDRVGVDKGYTESQLRYRRALFLVCQVCMETVELFVRCSGLVWKVTVAVKELGGKTFASRDKNCENAAVRVDASKAAFTNVPFTLWCGEILDVIRKAAVALESRSALNTLSFPDEGESAVGDDAAVAAAAVKAAPLNGAHASALIAQPESSRALVTYPKEGIEGALALFSGDAVRSTVPVPPYIAAQAEAAGVKVGDDAMHPLFKALCAAARQQDTLPVSSLVDVLLHEWTGGSPKSRRRLPLRLICPLDSCGVPVNRSRVQRFLLPFLQVMRSSPGVRTGSSMRTENPDDAGTVNYAQFSMVMLAIAKM</sequence>
<dbReference type="SUPFAM" id="SSF52540">
    <property type="entry name" value="P-loop containing nucleoside triphosphate hydrolases"/>
    <property type="match status" value="1"/>
</dbReference>
<dbReference type="PANTHER" id="PTHR11259">
    <property type="entry name" value="RAS-RELATED GTP BINDING RAG/GTR YEAST"/>
    <property type="match status" value="1"/>
</dbReference>
<protein>
    <submittedName>
        <fullName evidence="8">Gtr1/RagA G protein conserved region family protein</fullName>
    </submittedName>
</protein>
<comment type="caution">
    <text evidence="8">The sequence shown here is derived from an EMBL/GenBank/DDBJ whole genome shotgun (WGS) entry which is preliminary data.</text>
</comment>
<dbReference type="Pfam" id="PF04670">
    <property type="entry name" value="Gtr1_RagA"/>
    <property type="match status" value="1"/>
</dbReference>
<evidence type="ECO:0000256" key="3">
    <source>
        <dbReference type="ARBA" id="ARBA00022741"/>
    </source>
</evidence>
<keyword evidence="3" id="KW-0547">Nucleotide-binding</keyword>
<dbReference type="InterPro" id="IPR039400">
    <property type="entry name" value="RagC/D"/>
</dbReference>
<evidence type="ECO:0000313" key="9">
    <source>
        <dbReference type="Proteomes" id="UP000318447"/>
    </source>
</evidence>
<dbReference type="FunFam" id="3.40.50.300:FF:001086">
    <property type="entry name" value="GTP-binding protein GTR2"/>
    <property type="match status" value="1"/>
</dbReference>
<dbReference type="FunFam" id="3.30.450.190:FF:000011">
    <property type="entry name" value="Ras-like small GTPase, putative"/>
    <property type="match status" value="1"/>
</dbReference>
<dbReference type="Proteomes" id="UP000318447">
    <property type="component" value="Unassembled WGS sequence"/>
</dbReference>
<name>A0A504XLL3_LEIDO</name>
<dbReference type="GO" id="GO:0010507">
    <property type="term" value="P:negative regulation of autophagy"/>
    <property type="evidence" value="ECO:0007669"/>
    <property type="project" value="TreeGrafter"/>
</dbReference>
<dbReference type="GO" id="GO:0005764">
    <property type="term" value="C:lysosome"/>
    <property type="evidence" value="ECO:0007669"/>
    <property type="project" value="TreeGrafter"/>
</dbReference>
<dbReference type="GO" id="GO:0005634">
    <property type="term" value="C:nucleus"/>
    <property type="evidence" value="ECO:0007669"/>
    <property type="project" value="TreeGrafter"/>
</dbReference>
<dbReference type="PANTHER" id="PTHR11259:SF2">
    <property type="entry name" value="GH16429P"/>
    <property type="match status" value="1"/>
</dbReference>
<dbReference type="VEuPathDB" id="TriTrypDB:LdBPK_366130.1"/>
<keyword evidence="4" id="KW-0378">Hydrolase</keyword>
<evidence type="ECO:0000256" key="5">
    <source>
        <dbReference type="ARBA" id="ARBA00023134"/>
    </source>
</evidence>
<keyword evidence="5" id="KW-0342">GTP-binding</keyword>
<keyword evidence="6" id="KW-0472">Membrane</keyword>
<gene>
    <name evidence="8" type="ORF">CGC21_15325</name>
</gene>
<dbReference type="EMBL" id="RHLC01000054">
    <property type="protein sequence ID" value="TPP48715.1"/>
    <property type="molecule type" value="Genomic_DNA"/>
</dbReference>
<dbReference type="GO" id="GO:0003924">
    <property type="term" value="F:GTPase activity"/>
    <property type="evidence" value="ECO:0007669"/>
    <property type="project" value="TreeGrafter"/>
</dbReference>
<dbReference type="InterPro" id="IPR027417">
    <property type="entry name" value="P-loop_NTPase"/>
</dbReference>
<comment type="subcellular location">
    <subcellularLocation>
        <location evidence="1">Endomembrane system</location>
    </subcellularLocation>
</comment>
<accession>A0A504XLL3</accession>
<organism evidence="8 9">
    <name type="scientific">Leishmania donovani</name>
    <dbReference type="NCBI Taxonomy" id="5661"/>
    <lineage>
        <taxon>Eukaryota</taxon>
        <taxon>Discoba</taxon>
        <taxon>Euglenozoa</taxon>
        <taxon>Kinetoplastea</taxon>
        <taxon>Metakinetoplastina</taxon>
        <taxon>Trypanosomatida</taxon>
        <taxon>Trypanosomatidae</taxon>
        <taxon>Leishmaniinae</taxon>
        <taxon>Leishmania</taxon>
    </lineage>
</organism>
<dbReference type="GO" id="GO:0012505">
    <property type="term" value="C:endomembrane system"/>
    <property type="evidence" value="ECO:0007669"/>
    <property type="project" value="UniProtKB-SubCell"/>
</dbReference>
<evidence type="ECO:0000256" key="1">
    <source>
        <dbReference type="ARBA" id="ARBA00004308"/>
    </source>
</evidence>
<dbReference type="GO" id="GO:1904263">
    <property type="term" value="P:positive regulation of TORC1 signaling"/>
    <property type="evidence" value="ECO:0007669"/>
    <property type="project" value="TreeGrafter"/>
</dbReference>
<evidence type="ECO:0000256" key="7">
    <source>
        <dbReference type="ARBA" id="ARBA00049117"/>
    </source>
</evidence>
<dbReference type="GO" id="GO:1990131">
    <property type="term" value="C:Gtr1-Gtr2 GTPase complex"/>
    <property type="evidence" value="ECO:0007669"/>
    <property type="project" value="TreeGrafter"/>
</dbReference>
<dbReference type="VEuPathDB" id="TriTrypDB:LDHU3_36.8090"/>